<protein>
    <submittedName>
        <fullName evidence="1">Isoaspartyl peptidase/L-asparaginase</fullName>
    </submittedName>
</protein>
<dbReference type="EMBL" id="JAIRBM010000003">
    <property type="protein sequence ID" value="MBZ6075800.1"/>
    <property type="molecule type" value="Genomic_DNA"/>
</dbReference>
<dbReference type="InterPro" id="IPR000246">
    <property type="entry name" value="Peptidase_T2"/>
</dbReference>
<dbReference type="CDD" id="cd04701">
    <property type="entry name" value="Asparaginase_2"/>
    <property type="match status" value="1"/>
</dbReference>
<organism evidence="1 2">
    <name type="scientific">Microvirga puerhi</name>
    <dbReference type="NCBI Taxonomy" id="2876078"/>
    <lineage>
        <taxon>Bacteria</taxon>
        <taxon>Pseudomonadati</taxon>
        <taxon>Pseudomonadota</taxon>
        <taxon>Alphaproteobacteria</taxon>
        <taxon>Hyphomicrobiales</taxon>
        <taxon>Methylobacteriaceae</taxon>
        <taxon>Microvirga</taxon>
    </lineage>
</organism>
<gene>
    <name evidence="1" type="ORF">K9B37_05795</name>
</gene>
<dbReference type="Pfam" id="PF01112">
    <property type="entry name" value="Asparaginase_2"/>
    <property type="match status" value="1"/>
</dbReference>
<keyword evidence="2" id="KW-1185">Reference proteome</keyword>
<accession>A0ABS7VJU9</accession>
<dbReference type="RefSeq" id="WP_224311984.1">
    <property type="nucleotide sequence ID" value="NZ_JAIRBM010000003.1"/>
</dbReference>
<comment type="caution">
    <text evidence="1">The sequence shown here is derived from an EMBL/GenBank/DDBJ whole genome shotgun (WGS) entry which is preliminary data.</text>
</comment>
<dbReference type="SUPFAM" id="SSF56235">
    <property type="entry name" value="N-terminal nucleophile aminohydrolases (Ntn hydrolases)"/>
    <property type="match status" value="1"/>
</dbReference>
<reference evidence="1 2" key="1">
    <citation type="submission" date="2021-09" db="EMBL/GenBank/DDBJ databases">
        <title>The complete genome sequence of a new microorganism.</title>
        <authorList>
            <person name="Zi Z."/>
        </authorList>
    </citation>
    <scope>NUCLEOTIDE SEQUENCE [LARGE SCALE GENOMIC DNA]</scope>
    <source>
        <strain evidence="1 2">WGZ8</strain>
    </source>
</reference>
<evidence type="ECO:0000313" key="2">
    <source>
        <dbReference type="Proteomes" id="UP000704176"/>
    </source>
</evidence>
<dbReference type="PANTHER" id="PTHR10188:SF6">
    <property type="entry name" value="N(4)-(BETA-N-ACETYLGLUCOSAMINYL)-L-ASPARAGINASE"/>
    <property type="match status" value="1"/>
</dbReference>
<sequence>MTSSDNNFTLAIHGGAGTILRSKMTPEREAAYHAGLRRALEAGRSVLASDGTALDAVTAAVMALEDEPLFNAGRGAVYTSAGKQEMDAAVMDGRNRAAGAVAGLCGPRNPVLAARAVMEKTDHVFLIGASALEFCRDQGLAFEEPSYFFTEQRWNALQETLAMRQTGADDRDESRKHGTVGAVARDRKGNLAAATSTGGMTAKMPGRVGDSPVIGAGTWADNETCAVSGTGHGEIFIRYAAGHEIASLMRYARRSLEEAARTVVVDMLAPAGGSGGVIAVGQDGSFALPFNCAGMYRGVVTADGILRTAIYDEPLIDHKDR</sequence>
<name>A0ABS7VJU9_9HYPH</name>
<proteinExistence type="predicted"/>
<evidence type="ECO:0000313" key="1">
    <source>
        <dbReference type="EMBL" id="MBZ6075800.1"/>
    </source>
</evidence>
<dbReference type="Proteomes" id="UP000704176">
    <property type="component" value="Unassembled WGS sequence"/>
</dbReference>
<dbReference type="PANTHER" id="PTHR10188">
    <property type="entry name" value="L-ASPARAGINASE"/>
    <property type="match status" value="1"/>
</dbReference>
<dbReference type="InterPro" id="IPR029055">
    <property type="entry name" value="Ntn_hydrolases_N"/>
</dbReference>
<dbReference type="Gene3D" id="3.60.20.30">
    <property type="entry name" value="(Glycosyl)asparaginase"/>
    <property type="match status" value="1"/>
</dbReference>